<keyword evidence="2" id="KW-1185">Reference proteome</keyword>
<comment type="caution">
    <text evidence="1">The sequence shown here is derived from an EMBL/GenBank/DDBJ whole genome shotgun (WGS) entry which is preliminary data.</text>
</comment>
<protein>
    <submittedName>
        <fullName evidence="1">Uncharacterized protein</fullName>
    </submittedName>
</protein>
<name>A0ABT0L9M1_9GAMM</name>
<organism evidence="1 2">
    <name type="scientific">Shewanella surugensis</name>
    <dbReference type="NCBI Taxonomy" id="212020"/>
    <lineage>
        <taxon>Bacteria</taxon>
        <taxon>Pseudomonadati</taxon>
        <taxon>Pseudomonadota</taxon>
        <taxon>Gammaproteobacteria</taxon>
        <taxon>Alteromonadales</taxon>
        <taxon>Shewanellaceae</taxon>
        <taxon>Shewanella</taxon>
    </lineage>
</organism>
<dbReference type="Proteomes" id="UP001203423">
    <property type="component" value="Unassembled WGS sequence"/>
</dbReference>
<evidence type="ECO:0000313" key="2">
    <source>
        <dbReference type="Proteomes" id="UP001203423"/>
    </source>
</evidence>
<dbReference type="EMBL" id="JAKIKS010000023">
    <property type="protein sequence ID" value="MCL1124388.1"/>
    <property type="molecule type" value="Genomic_DNA"/>
</dbReference>
<accession>A0ABT0L9M1</accession>
<reference evidence="1 2" key="1">
    <citation type="submission" date="2022-01" db="EMBL/GenBank/DDBJ databases">
        <title>Whole genome-based taxonomy of the Shewanellaceae.</title>
        <authorList>
            <person name="Martin-Rodriguez A.J."/>
        </authorList>
    </citation>
    <scope>NUCLEOTIDE SEQUENCE [LARGE SCALE GENOMIC DNA]</scope>
    <source>
        <strain evidence="1 2">DSM 17177</strain>
    </source>
</reference>
<dbReference type="RefSeq" id="WP_248939669.1">
    <property type="nucleotide sequence ID" value="NZ_JAKIKS010000023.1"/>
</dbReference>
<gene>
    <name evidence="1" type="ORF">L2764_07855</name>
</gene>
<evidence type="ECO:0000313" key="1">
    <source>
        <dbReference type="EMBL" id="MCL1124388.1"/>
    </source>
</evidence>
<proteinExistence type="predicted"/>
<sequence length="64" mass="7110">MDDATPKSNNLLGNHAAGERANALVEHLQAQGISAISLSYNKNPRSKLSRLWLNFATRSEVLRY</sequence>